<feature type="region of interest" description="Disordered" evidence="1">
    <location>
        <begin position="21"/>
        <end position="121"/>
    </location>
</feature>
<feature type="compositionally biased region" description="Basic and acidic residues" evidence="1">
    <location>
        <begin position="99"/>
        <end position="109"/>
    </location>
</feature>
<sequence>GKISSPCLLSLQGLVLREVPFDGDARRDDEGPIRFKEADQRAPPTKGPRNKRIAVAKNRHFSRLSSLSPPSHADTVAGAWPPDPRRHYLKGPKGCRQGRKMEEAKKEEEGPSFSFFTQHTPSNRHRIPDQVFIQWETLPSVCSVSTGIHLAWITHGYPWREWHGDLDEPNGATY</sequence>
<feature type="non-terminal residue" evidence="2">
    <location>
        <position position="1"/>
    </location>
</feature>
<dbReference type="Proteomes" id="UP001240678">
    <property type="component" value="Unassembled WGS sequence"/>
</dbReference>
<accession>A0AAI9Z638</accession>
<gene>
    <name evidence="2" type="ORF">CCOS01_03274</name>
</gene>
<dbReference type="EMBL" id="MOOE01000003">
    <property type="protein sequence ID" value="KAK1534522.1"/>
    <property type="molecule type" value="Genomic_DNA"/>
</dbReference>
<feature type="compositionally biased region" description="Basic and acidic residues" evidence="1">
    <location>
        <begin position="21"/>
        <end position="40"/>
    </location>
</feature>
<feature type="compositionally biased region" description="Basic residues" evidence="1">
    <location>
        <begin position="48"/>
        <end position="62"/>
    </location>
</feature>
<dbReference type="RefSeq" id="XP_060317725.1">
    <property type="nucleotide sequence ID" value="XM_060451460.1"/>
</dbReference>
<dbReference type="AlphaFoldDB" id="A0AAI9Z638"/>
<evidence type="ECO:0000313" key="3">
    <source>
        <dbReference type="Proteomes" id="UP001240678"/>
    </source>
</evidence>
<dbReference type="GeneID" id="85335007"/>
<evidence type="ECO:0000256" key="1">
    <source>
        <dbReference type="SAM" id="MobiDB-lite"/>
    </source>
</evidence>
<comment type="caution">
    <text evidence="2">The sequence shown here is derived from an EMBL/GenBank/DDBJ whole genome shotgun (WGS) entry which is preliminary data.</text>
</comment>
<reference evidence="2 3" key="1">
    <citation type="submission" date="2016-10" db="EMBL/GenBank/DDBJ databases">
        <title>The genome sequence of Colletotrichum fioriniae PJ7.</title>
        <authorList>
            <person name="Baroncelli R."/>
        </authorList>
    </citation>
    <scope>NUCLEOTIDE SEQUENCE [LARGE SCALE GENOMIC DNA]</scope>
    <source>
        <strain evidence="2 3">IMI 309622</strain>
    </source>
</reference>
<evidence type="ECO:0000313" key="2">
    <source>
        <dbReference type="EMBL" id="KAK1534522.1"/>
    </source>
</evidence>
<proteinExistence type="predicted"/>
<keyword evidence="3" id="KW-1185">Reference proteome</keyword>
<protein>
    <submittedName>
        <fullName evidence="2">Uncharacterized protein</fullName>
    </submittedName>
</protein>
<name>A0AAI9Z638_9PEZI</name>
<organism evidence="2 3">
    <name type="scientific">Colletotrichum costaricense</name>
    <dbReference type="NCBI Taxonomy" id="1209916"/>
    <lineage>
        <taxon>Eukaryota</taxon>
        <taxon>Fungi</taxon>
        <taxon>Dikarya</taxon>
        <taxon>Ascomycota</taxon>
        <taxon>Pezizomycotina</taxon>
        <taxon>Sordariomycetes</taxon>
        <taxon>Hypocreomycetidae</taxon>
        <taxon>Glomerellales</taxon>
        <taxon>Glomerellaceae</taxon>
        <taxon>Colletotrichum</taxon>
        <taxon>Colletotrichum acutatum species complex</taxon>
    </lineage>
</organism>